<evidence type="ECO:0000313" key="2">
    <source>
        <dbReference type="EMBL" id="KAG8572304.1"/>
    </source>
</evidence>
<proteinExistence type="predicted"/>
<dbReference type="EMBL" id="WNYA01000005">
    <property type="protein sequence ID" value="KAG8572304.1"/>
    <property type="molecule type" value="Genomic_DNA"/>
</dbReference>
<organism evidence="2 3">
    <name type="scientific">Engystomops pustulosus</name>
    <name type="common">Tungara frog</name>
    <name type="synonym">Physalaemus pustulosus</name>
    <dbReference type="NCBI Taxonomy" id="76066"/>
    <lineage>
        <taxon>Eukaryota</taxon>
        <taxon>Metazoa</taxon>
        <taxon>Chordata</taxon>
        <taxon>Craniata</taxon>
        <taxon>Vertebrata</taxon>
        <taxon>Euteleostomi</taxon>
        <taxon>Amphibia</taxon>
        <taxon>Batrachia</taxon>
        <taxon>Anura</taxon>
        <taxon>Neobatrachia</taxon>
        <taxon>Hyloidea</taxon>
        <taxon>Leptodactylidae</taxon>
        <taxon>Leiuperinae</taxon>
        <taxon>Engystomops</taxon>
    </lineage>
</organism>
<evidence type="ECO:0000256" key="1">
    <source>
        <dbReference type="SAM" id="MobiDB-lite"/>
    </source>
</evidence>
<feature type="region of interest" description="Disordered" evidence="1">
    <location>
        <begin position="45"/>
        <end position="77"/>
    </location>
</feature>
<name>A0AAV7BIE8_ENGPU</name>
<keyword evidence="3" id="KW-1185">Reference proteome</keyword>
<dbReference type="AlphaFoldDB" id="A0AAV7BIE8"/>
<evidence type="ECO:0000313" key="3">
    <source>
        <dbReference type="Proteomes" id="UP000824782"/>
    </source>
</evidence>
<accession>A0AAV7BIE8</accession>
<reference evidence="2" key="1">
    <citation type="thesis" date="2020" institute="ProQuest LLC" country="789 East Eisenhower Parkway, Ann Arbor, MI, USA">
        <title>Comparative Genomics and Chromosome Evolution.</title>
        <authorList>
            <person name="Mudd A.B."/>
        </authorList>
    </citation>
    <scope>NUCLEOTIDE SEQUENCE</scope>
    <source>
        <strain evidence="2">237g6f4</strain>
        <tissue evidence="2">Blood</tissue>
    </source>
</reference>
<protein>
    <submittedName>
        <fullName evidence="2">Uncharacterized protein</fullName>
    </submittedName>
</protein>
<dbReference type="Proteomes" id="UP000824782">
    <property type="component" value="Unassembled WGS sequence"/>
</dbReference>
<sequence length="116" mass="13079">MFVSVRSHFISLVCTSSSLQTACSSIVEHQLNIRQWSGVSVQVSSQVEAEHQAEEPDVNLPTEASSPPPPPPAAPIKPVLLRRYMPQEASLMWLNVERTLLRTHTCGHWYPDYQRL</sequence>
<feature type="compositionally biased region" description="Pro residues" evidence="1">
    <location>
        <begin position="66"/>
        <end position="75"/>
    </location>
</feature>
<comment type="caution">
    <text evidence="2">The sequence shown here is derived from an EMBL/GenBank/DDBJ whole genome shotgun (WGS) entry which is preliminary data.</text>
</comment>
<gene>
    <name evidence="2" type="ORF">GDO81_012010</name>
</gene>